<dbReference type="GO" id="GO:1990904">
    <property type="term" value="C:ribonucleoprotein complex"/>
    <property type="evidence" value="ECO:0007669"/>
    <property type="project" value="UniProtKB-KW"/>
</dbReference>
<dbReference type="InterPro" id="IPR009027">
    <property type="entry name" value="Ribosomal_bL9/RNase_H1_N"/>
</dbReference>
<dbReference type="GO" id="GO:0005840">
    <property type="term" value="C:ribosome"/>
    <property type="evidence" value="ECO:0007669"/>
    <property type="project" value="UniProtKB-KW"/>
</dbReference>
<keyword evidence="8" id="KW-1185">Reference proteome</keyword>
<dbReference type="Gene3D" id="3.40.5.10">
    <property type="entry name" value="Ribosomal protein L9, N-terminal domain"/>
    <property type="match status" value="1"/>
</dbReference>
<evidence type="ECO:0000256" key="1">
    <source>
        <dbReference type="ARBA" id="ARBA00010605"/>
    </source>
</evidence>
<comment type="caution">
    <text evidence="7">The sequence shown here is derived from an EMBL/GenBank/DDBJ whole genome shotgun (WGS) entry which is preliminary data.</text>
</comment>
<dbReference type="InterPro" id="IPR000244">
    <property type="entry name" value="Ribosomal_bL9"/>
</dbReference>
<evidence type="ECO:0000256" key="5">
    <source>
        <dbReference type="ARBA" id="ARBA00035381"/>
    </source>
</evidence>
<dbReference type="GO" id="GO:0006412">
    <property type="term" value="P:translation"/>
    <property type="evidence" value="ECO:0007669"/>
    <property type="project" value="InterPro"/>
</dbReference>
<dbReference type="InterPro" id="IPR036935">
    <property type="entry name" value="Ribosomal_bL9_N_sf"/>
</dbReference>
<name>A0AAD9N2H3_9ANNE</name>
<dbReference type="GO" id="GO:0003735">
    <property type="term" value="F:structural constituent of ribosome"/>
    <property type="evidence" value="ECO:0007669"/>
    <property type="project" value="InterPro"/>
</dbReference>
<evidence type="ECO:0000256" key="3">
    <source>
        <dbReference type="ARBA" id="ARBA00023274"/>
    </source>
</evidence>
<evidence type="ECO:0000313" key="7">
    <source>
        <dbReference type="EMBL" id="KAK2153038.1"/>
    </source>
</evidence>
<dbReference type="Proteomes" id="UP001208570">
    <property type="component" value="Unassembled WGS sequence"/>
</dbReference>
<keyword evidence="2" id="KW-0689">Ribosomal protein</keyword>
<evidence type="ECO:0000259" key="6">
    <source>
        <dbReference type="Pfam" id="PF01281"/>
    </source>
</evidence>
<dbReference type="Pfam" id="PF01281">
    <property type="entry name" value="Ribosomal_L9_N"/>
    <property type="match status" value="1"/>
</dbReference>
<reference evidence="7" key="1">
    <citation type="journal article" date="2023" name="Mol. Biol. Evol.">
        <title>Third-Generation Sequencing Reveals the Adaptive Role of the Epigenome in Three Deep-Sea Polychaetes.</title>
        <authorList>
            <person name="Perez M."/>
            <person name="Aroh O."/>
            <person name="Sun Y."/>
            <person name="Lan Y."/>
            <person name="Juniper S.K."/>
            <person name="Young C.R."/>
            <person name="Angers B."/>
            <person name="Qian P.Y."/>
        </authorList>
    </citation>
    <scope>NUCLEOTIDE SEQUENCE</scope>
    <source>
        <strain evidence="7">P08H-3</strain>
    </source>
</reference>
<comment type="similarity">
    <text evidence="1">Belongs to the bacterial ribosomal protein bL9 family.</text>
</comment>
<evidence type="ECO:0000256" key="4">
    <source>
        <dbReference type="ARBA" id="ARBA00035194"/>
    </source>
</evidence>
<dbReference type="SUPFAM" id="SSF55658">
    <property type="entry name" value="L9 N-domain-like"/>
    <property type="match status" value="1"/>
</dbReference>
<keyword evidence="3" id="KW-0687">Ribonucleoprotein</keyword>
<dbReference type="AlphaFoldDB" id="A0AAD9N2H3"/>
<dbReference type="PANTHER" id="PTHR21368">
    <property type="entry name" value="50S RIBOSOMAL PROTEIN L9"/>
    <property type="match status" value="1"/>
</dbReference>
<evidence type="ECO:0000313" key="8">
    <source>
        <dbReference type="Proteomes" id="UP001208570"/>
    </source>
</evidence>
<protein>
    <recommendedName>
        <fullName evidence="4">Large ribosomal subunit protein bL9m</fullName>
    </recommendedName>
    <alternativeName>
        <fullName evidence="5">39S ribosomal protein L9, mitochondrial</fullName>
    </alternativeName>
</protein>
<evidence type="ECO:0000256" key="2">
    <source>
        <dbReference type="ARBA" id="ARBA00022980"/>
    </source>
</evidence>
<proteinExistence type="inferred from homology"/>
<organism evidence="7 8">
    <name type="scientific">Paralvinella palmiformis</name>
    <dbReference type="NCBI Taxonomy" id="53620"/>
    <lineage>
        <taxon>Eukaryota</taxon>
        <taxon>Metazoa</taxon>
        <taxon>Spiralia</taxon>
        <taxon>Lophotrochozoa</taxon>
        <taxon>Annelida</taxon>
        <taxon>Polychaeta</taxon>
        <taxon>Sedentaria</taxon>
        <taxon>Canalipalpata</taxon>
        <taxon>Terebellida</taxon>
        <taxon>Terebelliformia</taxon>
        <taxon>Alvinellidae</taxon>
        <taxon>Paralvinella</taxon>
    </lineage>
</organism>
<accession>A0AAD9N2H3</accession>
<dbReference type="EMBL" id="JAODUP010000310">
    <property type="protein sequence ID" value="KAK2153038.1"/>
    <property type="molecule type" value="Genomic_DNA"/>
</dbReference>
<dbReference type="InterPro" id="IPR020070">
    <property type="entry name" value="Ribosomal_bL9_N"/>
</dbReference>
<gene>
    <name evidence="7" type="ORF">LSH36_310g03041</name>
</gene>
<feature type="domain" description="Ribosomal protein L9" evidence="6">
    <location>
        <begin position="77"/>
        <end position="113"/>
    </location>
</feature>
<sequence length="237" mass="26971">MLRSAVREAASVMSQSSTLATYQQTRNTYILRRMFPVRLFKKGQRNRQLKGIKPQVYIAEDNLALKPSGDIDVLLTRVGVKGEVVTLPKRIARNRLLPLGIAVYPSPENLKRFVAEKEADKEEQLKETTSRTIAQLMAMNLPIPMSPDTDWILNENHVRLALRKVGVVAPLKAITIPKEPITHPTELAINLRMNGKHDIKIRAIVYHFKKDEQAKLPPIWSRTKQTLEDALKNLDLK</sequence>